<dbReference type="EMBL" id="BTSX01000004">
    <property type="protein sequence ID" value="GMS95446.1"/>
    <property type="molecule type" value="Genomic_DNA"/>
</dbReference>
<comment type="caution">
    <text evidence="4">The sequence shown here is derived from an EMBL/GenBank/DDBJ whole genome shotgun (WGS) entry which is preliminary data.</text>
</comment>
<keyword evidence="1" id="KW-0862">Zinc</keyword>
<keyword evidence="5" id="KW-1185">Reference proteome</keyword>
<keyword evidence="1" id="KW-0479">Metal-binding</keyword>
<feature type="non-terminal residue" evidence="4">
    <location>
        <position position="1"/>
    </location>
</feature>
<feature type="signal peptide" evidence="2">
    <location>
        <begin position="1"/>
        <end position="17"/>
    </location>
</feature>
<dbReference type="PROSITE" id="PS00028">
    <property type="entry name" value="ZINC_FINGER_C2H2_1"/>
    <property type="match status" value="1"/>
</dbReference>
<proteinExistence type="predicted"/>
<evidence type="ECO:0000313" key="5">
    <source>
        <dbReference type="Proteomes" id="UP001432027"/>
    </source>
</evidence>
<evidence type="ECO:0000256" key="2">
    <source>
        <dbReference type="SAM" id="SignalP"/>
    </source>
</evidence>
<dbReference type="InterPro" id="IPR013087">
    <property type="entry name" value="Znf_C2H2_type"/>
</dbReference>
<evidence type="ECO:0000313" key="4">
    <source>
        <dbReference type="EMBL" id="GMS95446.1"/>
    </source>
</evidence>
<dbReference type="Proteomes" id="UP001432027">
    <property type="component" value="Unassembled WGS sequence"/>
</dbReference>
<evidence type="ECO:0000259" key="3">
    <source>
        <dbReference type="PROSITE" id="PS50157"/>
    </source>
</evidence>
<reference evidence="4" key="1">
    <citation type="submission" date="2023-10" db="EMBL/GenBank/DDBJ databases">
        <title>Genome assembly of Pristionchus species.</title>
        <authorList>
            <person name="Yoshida K."/>
            <person name="Sommer R.J."/>
        </authorList>
    </citation>
    <scope>NUCLEOTIDE SEQUENCE</scope>
    <source>
        <strain evidence="4">RS0144</strain>
    </source>
</reference>
<keyword evidence="2" id="KW-0732">Signal</keyword>
<keyword evidence="1" id="KW-0863">Zinc-finger</keyword>
<organism evidence="4 5">
    <name type="scientific">Pristionchus entomophagus</name>
    <dbReference type="NCBI Taxonomy" id="358040"/>
    <lineage>
        <taxon>Eukaryota</taxon>
        <taxon>Metazoa</taxon>
        <taxon>Ecdysozoa</taxon>
        <taxon>Nematoda</taxon>
        <taxon>Chromadorea</taxon>
        <taxon>Rhabditida</taxon>
        <taxon>Rhabditina</taxon>
        <taxon>Diplogasteromorpha</taxon>
        <taxon>Diplogasteroidea</taxon>
        <taxon>Neodiplogasteridae</taxon>
        <taxon>Pristionchus</taxon>
    </lineage>
</organism>
<evidence type="ECO:0000256" key="1">
    <source>
        <dbReference type="PROSITE-ProRule" id="PRU00042"/>
    </source>
</evidence>
<dbReference type="GO" id="GO:0008270">
    <property type="term" value="F:zinc ion binding"/>
    <property type="evidence" value="ECO:0007669"/>
    <property type="project" value="UniProtKB-KW"/>
</dbReference>
<accession>A0AAV5TM98</accession>
<name>A0AAV5TM98_9BILA</name>
<sequence>SLSLLSLSMSSLPLVESTSIGSFLRSSLCNAITGCPKESLRRKNGDTKRRGAKRESDDCSVQVKKNEKGEAFFQCRSKLCGKWLREGEEFALHSLTHHRRKSGDKENGIVDIKGKSCNEIINHIHTDVQHLSTVLTSRQESVQPISYQSNSFYHSTDFSRSSSPLIALGTKGQESAEPIGTKIDSVSEPSNPFQTNVVPPIEEKRVPSIYKESGKRRFNWDLFVKGCIYEKVKEGVHRDEEHIEEVKKRKCI</sequence>
<gene>
    <name evidence="4" type="ORF">PENTCL1PPCAC_17621</name>
</gene>
<feature type="domain" description="C2H2-type" evidence="3">
    <location>
        <begin position="73"/>
        <end position="102"/>
    </location>
</feature>
<feature type="chain" id="PRO_5043932828" description="C2H2-type domain-containing protein" evidence="2">
    <location>
        <begin position="18"/>
        <end position="252"/>
    </location>
</feature>
<dbReference type="AlphaFoldDB" id="A0AAV5TM98"/>
<dbReference type="PROSITE" id="PS50157">
    <property type="entry name" value="ZINC_FINGER_C2H2_2"/>
    <property type="match status" value="1"/>
</dbReference>
<protein>
    <recommendedName>
        <fullName evidence="3">C2H2-type domain-containing protein</fullName>
    </recommendedName>
</protein>